<keyword evidence="9" id="KW-0560">Oxidoreductase</keyword>
<proteinExistence type="inferred from homology"/>
<dbReference type="InterPro" id="IPR036676">
    <property type="entry name" value="PurM-like_C_sf"/>
</dbReference>
<dbReference type="NCBIfam" id="TIGR00476">
    <property type="entry name" value="selD"/>
    <property type="match status" value="1"/>
</dbReference>
<gene>
    <name evidence="14" type="primary">selD</name>
    <name evidence="14" type="ORF">PMH09_01975</name>
</gene>
<dbReference type="PROSITE" id="PS00626">
    <property type="entry name" value="RCC1_2"/>
    <property type="match status" value="1"/>
</dbReference>
<dbReference type="NCBIfam" id="TIGR03169">
    <property type="entry name" value="Nterm_to_SelD"/>
    <property type="match status" value="1"/>
</dbReference>
<dbReference type="InterPro" id="IPR036921">
    <property type="entry name" value="PurM-like_N_sf"/>
</dbReference>
<dbReference type="Gene3D" id="3.50.50.100">
    <property type="match status" value="1"/>
</dbReference>
<evidence type="ECO:0000256" key="6">
    <source>
        <dbReference type="ARBA" id="ARBA00022777"/>
    </source>
</evidence>
<dbReference type="InterPro" id="IPR017584">
    <property type="entry name" value="Pyridine_nucleo_diS_OxRdtase_N"/>
</dbReference>
<feature type="domain" description="PurM-like N-terminal" evidence="11">
    <location>
        <begin position="452"/>
        <end position="541"/>
    </location>
</feature>
<dbReference type="RefSeq" id="WP_283756601.1">
    <property type="nucleotide sequence ID" value="NZ_JAQOSQ010000001.1"/>
</dbReference>
<evidence type="ECO:0000259" key="12">
    <source>
        <dbReference type="Pfam" id="PF02769"/>
    </source>
</evidence>
<dbReference type="InterPro" id="IPR010918">
    <property type="entry name" value="PurM-like_C_dom"/>
</dbReference>
<dbReference type="Pfam" id="PF07992">
    <property type="entry name" value="Pyr_redox_2"/>
    <property type="match status" value="1"/>
</dbReference>
<protein>
    <submittedName>
        <fullName evidence="14">Selenide, water dikinase SelD</fullName>
        <ecNumber evidence="14">2.7.9.3</ecNumber>
    </submittedName>
</protein>
<dbReference type="InterPro" id="IPR016188">
    <property type="entry name" value="PurM-like_N"/>
</dbReference>
<evidence type="ECO:0000313" key="15">
    <source>
        <dbReference type="Proteomes" id="UP001232992"/>
    </source>
</evidence>
<keyword evidence="3" id="KW-0285">Flavoprotein</keyword>
<dbReference type="PANTHER" id="PTHR42913">
    <property type="entry name" value="APOPTOSIS-INDUCING FACTOR 1"/>
    <property type="match status" value="1"/>
</dbReference>
<keyword evidence="4 14" id="KW-0808">Transferase</keyword>
<keyword evidence="7" id="KW-0274">FAD</keyword>
<dbReference type="Pfam" id="PF02769">
    <property type="entry name" value="AIRS_C"/>
    <property type="match status" value="1"/>
</dbReference>
<evidence type="ECO:0000256" key="10">
    <source>
        <dbReference type="ARBA" id="ARBA00023266"/>
    </source>
</evidence>
<dbReference type="SUPFAM" id="SSF51905">
    <property type="entry name" value="FAD/NAD(P)-binding domain"/>
    <property type="match status" value="1"/>
</dbReference>
<dbReference type="Gene3D" id="3.30.1330.10">
    <property type="entry name" value="PurM-like, N-terminal domain"/>
    <property type="match status" value="1"/>
</dbReference>
<evidence type="ECO:0000256" key="4">
    <source>
        <dbReference type="ARBA" id="ARBA00022679"/>
    </source>
</evidence>
<dbReference type="PANTHER" id="PTHR42913:SF9">
    <property type="entry name" value="SLR1591 PROTEIN"/>
    <property type="match status" value="1"/>
</dbReference>
<dbReference type="SUPFAM" id="SSF55326">
    <property type="entry name" value="PurM N-terminal domain-like"/>
    <property type="match status" value="1"/>
</dbReference>
<evidence type="ECO:0000259" key="11">
    <source>
        <dbReference type="Pfam" id="PF00586"/>
    </source>
</evidence>
<accession>A0ABT7BRY0</accession>
<keyword evidence="6" id="KW-0418">Kinase</keyword>
<evidence type="ECO:0000256" key="3">
    <source>
        <dbReference type="ARBA" id="ARBA00022630"/>
    </source>
</evidence>
<evidence type="ECO:0000256" key="8">
    <source>
        <dbReference type="ARBA" id="ARBA00022840"/>
    </source>
</evidence>
<dbReference type="EMBL" id="JAQOSQ010000001">
    <property type="protein sequence ID" value="MDJ1181952.1"/>
    <property type="molecule type" value="Genomic_DNA"/>
</dbReference>
<keyword evidence="10" id="KW-0711">Selenium</keyword>
<dbReference type="InterPro" id="IPR023753">
    <property type="entry name" value="FAD/NAD-binding_dom"/>
</dbReference>
<dbReference type="Proteomes" id="UP001232992">
    <property type="component" value="Unassembled WGS sequence"/>
</dbReference>
<comment type="caution">
    <text evidence="14">The sequence shown here is derived from an EMBL/GenBank/DDBJ whole genome shotgun (WGS) entry which is preliminary data.</text>
</comment>
<dbReference type="Gene3D" id="3.90.650.10">
    <property type="entry name" value="PurM-like C-terminal domain"/>
    <property type="match status" value="1"/>
</dbReference>
<organism evidence="14 15">
    <name type="scientific">Roseofilum casamattae BLCC-M143</name>
    <dbReference type="NCBI Taxonomy" id="3022442"/>
    <lineage>
        <taxon>Bacteria</taxon>
        <taxon>Bacillati</taxon>
        <taxon>Cyanobacteriota</taxon>
        <taxon>Cyanophyceae</taxon>
        <taxon>Desertifilales</taxon>
        <taxon>Desertifilaceae</taxon>
        <taxon>Roseofilum</taxon>
        <taxon>Roseofilum casamattae</taxon>
    </lineage>
</organism>
<feature type="domain" description="FAD/NAD(P)-binding" evidence="13">
    <location>
        <begin position="8"/>
        <end position="326"/>
    </location>
</feature>
<sequence length="751" mass="81975">MSQIPSKEIVFIGGGHSHAIALRHFGENPIPGVRLTLITDTLHAPYSGMLPGHIAGFYSFERSHIDLYRLCEYAGVQLYHDKAIGLDLGRNQILCANRPPVSFDLVSIDIGSTPNRLEVPGAQTYAIPAKPVSQFLDRWRETIEAFARHPTQPLKLAIVGGGAGGVELALTMQQGLFVCRQARGGMRNIDSSFVMYTASFPEIHLFHRGRELMSSHNTFVRKRLTDLIVRRDIQLHLNEQVTRVSAEGIECQSGLKLECDKVFWVTQASAPDWLNAAGLATDRDGFILVKDSLQSISHPQVFAAGDIATMVNYTRPKAGVFAVRQGKPLYENIRQAVLGQPAKPYRPQPKILGLIGTGDGSAIASWGKWGFGPNPVLWRWKDWIDRKFMDRFVSFPTSDTPARDRQPKSVSPDILSSVLQRLQTDNPKIELLLPCIGNPDNVAIESVTPGILVQSLETLEDPIRDPYQFGSLAVHHGLNALLAKGATPQSLLCAIELPSTQPLYQEETLYQLLSGIAKALGVSQTQLVGCQVVAGPTLSVTLSSRGYAYPEQLWDSKHLQPGQVLILTKPLGTGTLFAAHQQYRGQGRWLQDAIASMMQSNYPAAVTFMEMGATACRAIGSSGLLTESVTMVEKSNVSLTINLDRLPVLEGAIETSHYGLLSPLHAENSRSSQSASNASSFSSHPLYSLLFDPQTSGGLLASVPSPQGTECLKLLQDLGYIHSAIIGEVNLPSTNALPIKLEVNEELTEEE</sequence>
<evidence type="ECO:0000256" key="9">
    <source>
        <dbReference type="ARBA" id="ARBA00023002"/>
    </source>
</evidence>
<dbReference type="InterPro" id="IPR036188">
    <property type="entry name" value="FAD/NAD-bd_sf"/>
</dbReference>
<dbReference type="SUPFAM" id="SSF56042">
    <property type="entry name" value="PurM C-terminal domain-like"/>
    <property type="match status" value="1"/>
</dbReference>
<keyword evidence="5" id="KW-0547">Nucleotide-binding</keyword>
<evidence type="ECO:0000256" key="2">
    <source>
        <dbReference type="ARBA" id="ARBA00005272"/>
    </source>
</evidence>
<evidence type="ECO:0000256" key="1">
    <source>
        <dbReference type="ARBA" id="ARBA00001974"/>
    </source>
</evidence>
<comment type="similarity">
    <text evidence="2">Belongs to the NADH dehydrogenase family.</text>
</comment>
<evidence type="ECO:0000256" key="7">
    <source>
        <dbReference type="ARBA" id="ARBA00022827"/>
    </source>
</evidence>
<evidence type="ECO:0000313" key="14">
    <source>
        <dbReference type="EMBL" id="MDJ1181952.1"/>
    </source>
</evidence>
<keyword evidence="8" id="KW-0067">ATP-binding</keyword>
<evidence type="ECO:0000259" key="13">
    <source>
        <dbReference type="Pfam" id="PF07992"/>
    </source>
</evidence>
<dbReference type="EC" id="2.7.9.3" evidence="14"/>
<dbReference type="InterPro" id="IPR000408">
    <property type="entry name" value="Reg_chr_condens"/>
</dbReference>
<reference evidence="14 15" key="1">
    <citation type="submission" date="2023-01" db="EMBL/GenBank/DDBJ databases">
        <title>Novel diversity within Roseofilum (Cyanobacteria; Desertifilaceae) from marine benthic mats with descriptions of four novel species.</title>
        <authorList>
            <person name="Wang Y."/>
            <person name="Berthold D.E."/>
            <person name="Hu J."/>
            <person name="Lefler F.W."/>
            <person name="Laughinghouse H.D. IV."/>
        </authorList>
    </citation>
    <scope>NUCLEOTIDE SEQUENCE [LARGE SCALE GENOMIC DNA]</scope>
    <source>
        <strain evidence="14 15">BLCC-M143</strain>
    </source>
</reference>
<comment type="cofactor">
    <cofactor evidence="1">
        <name>FAD</name>
        <dbReference type="ChEBI" id="CHEBI:57692"/>
    </cofactor>
</comment>
<dbReference type="InterPro" id="IPR051169">
    <property type="entry name" value="NADH-Q_oxidoreductase"/>
</dbReference>
<dbReference type="InterPro" id="IPR004536">
    <property type="entry name" value="SPS/SelD"/>
</dbReference>
<name>A0ABT7BRY0_9CYAN</name>
<keyword evidence="15" id="KW-1185">Reference proteome</keyword>
<dbReference type="PRINTS" id="PR00368">
    <property type="entry name" value="FADPNR"/>
</dbReference>
<dbReference type="GO" id="GO:0004756">
    <property type="term" value="F:selenide, water dikinase activity"/>
    <property type="evidence" value="ECO:0007669"/>
    <property type="project" value="UniProtKB-EC"/>
</dbReference>
<evidence type="ECO:0000256" key="5">
    <source>
        <dbReference type="ARBA" id="ARBA00022741"/>
    </source>
</evidence>
<dbReference type="Pfam" id="PF00586">
    <property type="entry name" value="AIRS"/>
    <property type="match status" value="1"/>
</dbReference>
<feature type="domain" description="PurM-like C-terminal" evidence="12">
    <location>
        <begin position="560"/>
        <end position="730"/>
    </location>
</feature>